<dbReference type="InterPro" id="IPR032675">
    <property type="entry name" value="LRR_dom_sf"/>
</dbReference>
<dbReference type="Proteomes" id="UP000008022">
    <property type="component" value="Unassembled WGS sequence"/>
</dbReference>
<protein>
    <recommendedName>
        <fullName evidence="3">Leucine-rich repeat-containing N-terminal plant-type domain-containing protein</fullName>
    </recommendedName>
</protein>
<reference evidence="2" key="1">
    <citation type="submission" date="2013-06" db="EMBL/GenBank/DDBJ databases">
        <authorList>
            <person name="Zhao Q."/>
        </authorList>
    </citation>
    <scope>NUCLEOTIDE SEQUENCE</scope>
    <source>
        <strain evidence="2">cv. W1943</strain>
    </source>
</reference>
<reference evidence="1" key="2">
    <citation type="submission" date="2015-06" db="UniProtKB">
        <authorList>
            <consortium name="EnsemblPlants"/>
        </authorList>
    </citation>
    <scope>IDENTIFICATION</scope>
</reference>
<dbReference type="EnsemblPlants" id="ORUFI02G08290.1">
    <property type="protein sequence ID" value="ORUFI02G08290.1"/>
    <property type="gene ID" value="ORUFI02G08290"/>
</dbReference>
<evidence type="ECO:0008006" key="3">
    <source>
        <dbReference type="Google" id="ProtNLM"/>
    </source>
</evidence>
<keyword evidence="2" id="KW-1185">Reference proteome</keyword>
<dbReference type="AlphaFoldDB" id="A0A0E0NBI3"/>
<dbReference type="HOGENOM" id="CLU_2447202_0_0_1"/>
<evidence type="ECO:0000313" key="2">
    <source>
        <dbReference type="Proteomes" id="UP000008022"/>
    </source>
</evidence>
<organism evidence="1 2">
    <name type="scientific">Oryza rufipogon</name>
    <name type="common">Brownbeard rice</name>
    <name type="synonym">Asian wild rice</name>
    <dbReference type="NCBI Taxonomy" id="4529"/>
    <lineage>
        <taxon>Eukaryota</taxon>
        <taxon>Viridiplantae</taxon>
        <taxon>Streptophyta</taxon>
        <taxon>Embryophyta</taxon>
        <taxon>Tracheophyta</taxon>
        <taxon>Spermatophyta</taxon>
        <taxon>Magnoliopsida</taxon>
        <taxon>Liliopsida</taxon>
        <taxon>Poales</taxon>
        <taxon>Poaceae</taxon>
        <taxon>BOP clade</taxon>
        <taxon>Oryzoideae</taxon>
        <taxon>Oryzeae</taxon>
        <taxon>Oryzinae</taxon>
        <taxon>Oryza</taxon>
    </lineage>
</organism>
<evidence type="ECO:0000313" key="1">
    <source>
        <dbReference type="EnsemblPlants" id="ORUFI02G08290.1"/>
    </source>
</evidence>
<dbReference type="Gene3D" id="3.80.10.10">
    <property type="entry name" value="Ribonuclease Inhibitor"/>
    <property type="match status" value="1"/>
</dbReference>
<dbReference type="Gramene" id="ORUFI02G08290.1">
    <property type="protein sequence ID" value="ORUFI02G08290.1"/>
    <property type="gene ID" value="ORUFI02G08290"/>
</dbReference>
<name>A0A0E0NBI3_ORYRU</name>
<sequence>MSKLEMVYLAAVGLTGIVPSFGSLPNLQDLDLGYNQLEAGDWSFLSSLANCTQLKNDFGLARFMGANSTAAPGNSTSLADLKGSIGYIAP</sequence>
<proteinExistence type="predicted"/>
<accession>A0A0E0NBI3</accession>
<dbReference type="STRING" id="4529.A0A0E0NBI3"/>
<dbReference type="SUPFAM" id="SSF52047">
    <property type="entry name" value="RNI-like"/>
    <property type="match status" value="1"/>
</dbReference>